<comment type="caution">
    <text evidence="1">The sequence shown here is derived from an EMBL/GenBank/DDBJ whole genome shotgun (WGS) entry which is preliminary data.</text>
</comment>
<organism evidence="1 2">
    <name type="scientific">Smallanthus sonchifolius</name>
    <dbReference type="NCBI Taxonomy" id="185202"/>
    <lineage>
        <taxon>Eukaryota</taxon>
        <taxon>Viridiplantae</taxon>
        <taxon>Streptophyta</taxon>
        <taxon>Embryophyta</taxon>
        <taxon>Tracheophyta</taxon>
        <taxon>Spermatophyta</taxon>
        <taxon>Magnoliopsida</taxon>
        <taxon>eudicotyledons</taxon>
        <taxon>Gunneridae</taxon>
        <taxon>Pentapetalae</taxon>
        <taxon>asterids</taxon>
        <taxon>campanulids</taxon>
        <taxon>Asterales</taxon>
        <taxon>Asteraceae</taxon>
        <taxon>Asteroideae</taxon>
        <taxon>Heliantheae alliance</taxon>
        <taxon>Millerieae</taxon>
        <taxon>Smallanthus</taxon>
    </lineage>
</organism>
<reference evidence="1 2" key="2">
    <citation type="journal article" date="2022" name="Mol. Ecol. Resour.">
        <title>The genomes of chicory, endive, great burdock and yacon provide insights into Asteraceae paleo-polyploidization history and plant inulin production.</title>
        <authorList>
            <person name="Fan W."/>
            <person name="Wang S."/>
            <person name="Wang H."/>
            <person name="Wang A."/>
            <person name="Jiang F."/>
            <person name="Liu H."/>
            <person name="Zhao H."/>
            <person name="Xu D."/>
            <person name="Zhang Y."/>
        </authorList>
    </citation>
    <scope>NUCLEOTIDE SEQUENCE [LARGE SCALE GENOMIC DNA]</scope>
    <source>
        <strain evidence="2">cv. Yunnan</strain>
        <tissue evidence="1">Leaves</tissue>
    </source>
</reference>
<name>A0ACB9B4X4_9ASTR</name>
<gene>
    <name evidence="1" type="ORF">L1987_68261</name>
</gene>
<dbReference type="EMBL" id="CM042040">
    <property type="protein sequence ID" value="KAI3716985.1"/>
    <property type="molecule type" value="Genomic_DNA"/>
</dbReference>
<protein>
    <submittedName>
        <fullName evidence="1">Uncharacterized protein</fullName>
    </submittedName>
</protein>
<keyword evidence="2" id="KW-1185">Reference proteome</keyword>
<sequence>MITGDVFGSRNVSELEFDYWNYVIEGEKLAPCFSWPCLCRQGLGVALVVKARLLDMAKGLVLMARPSPMARSSSQKGSRVRSCFLSQLTHDHC</sequence>
<dbReference type="Proteomes" id="UP001056120">
    <property type="component" value="Linkage Group LG23"/>
</dbReference>
<proteinExistence type="predicted"/>
<accession>A0ACB9B4X4</accession>
<evidence type="ECO:0000313" key="1">
    <source>
        <dbReference type="EMBL" id="KAI3716985.1"/>
    </source>
</evidence>
<evidence type="ECO:0000313" key="2">
    <source>
        <dbReference type="Proteomes" id="UP001056120"/>
    </source>
</evidence>
<reference evidence="2" key="1">
    <citation type="journal article" date="2022" name="Mol. Ecol. Resour.">
        <title>The genomes of chicory, endive, great burdock and yacon provide insights into Asteraceae palaeo-polyploidization history and plant inulin production.</title>
        <authorList>
            <person name="Fan W."/>
            <person name="Wang S."/>
            <person name="Wang H."/>
            <person name="Wang A."/>
            <person name="Jiang F."/>
            <person name="Liu H."/>
            <person name="Zhao H."/>
            <person name="Xu D."/>
            <person name="Zhang Y."/>
        </authorList>
    </citation>
    <scope>NUCLEOTIDE SEQUENCE [LARGE SCALE GENOMIC DNA]</scope>
    <source>
        <strain evidence="2">cv. Yunnan</strain>
    </source>
</reference>